<dbReference type="InterPro" id="IPR023214">
    <property type="entry name" value="HAD_sf"/>
</dbReference>
<name>A0A449AW03_9BACT</name>
<dbReference type="EMBL" id="LR215024">
    <property type="protein sequence ID" value="VEU70861.1"/>
    <property type="molecule type" value="Genomic_DNA"/>
</dbReference>
<dbReference type="Gene3D" id="3.40.50.1000">
    <property type="entry name" value="HAD superfamily/HAD-like"/>
    <property type="match status" value="1"/>
</dbReference>
<reference evidence="4 5" key="1">
    <citation type="submission" date="2019-01" db="EMBL/GenBank/DDBJ databases">
        <authorList>
            <consortium name="Pathogen Informatics"/>
        </authorList>
    </citation>
    <scope>NUCLEOTIDE SEQUENCE [LARGE SCALE GENOMIC DNA]</scope>
    <source>
        <strain evidence="4 5">NCTC10194</strain>
    </source>
</reference>
<evidence type="ECO:0000259" key="3">
    <source>
        <dbReference type="Pfam" id="PF04266"/>
    </source>
</evidence>
<dbReference type="Pfam" id="PF08282">
    <property type="entry name" value="Hydrolase_3"/>
    <property type="match status" value="1"/>
</dbReference>
<dbReference type="NCBIfam" id="TIGR00099">
    <property type="entry name" value="Cof-subfamily"/>
    <property type="match status" value="1"/>
</dbReference>
<evidence type="ECO:0000256" key="2">
    <source>
        <dbReference type="ARBA" id="ARBA00034778"/>
    </source>
</evidence>
<keyword evidence="4" id="KW-0378">Hydrolase</keyword>
<dbReference type="Gene3D" id="3.30.1240.10">
    <property type="match status" value="1"/>
</dbReference>
<dbReference type="PROSITE" id="PS01229">
    <property type="entry name" value="COF_2"/>
    <property type="match status" value="1"/>
</dbReference>
<dbReference type="KEGG" id="mgly:NCTC10194_00596"/>
<dbReference type="InterPro" id="IPR007374">
    <property type="entry name" value="ASCH_domain"/>
</dbReference>
<gene>
    <name evidence="4" type="primary">supH</name>
    <name evidence="4" type="ORF">NCTC10194_00596</name>
</gene>
<comment type="similarity">
    <text evidence="2">Belongs to the HAD-like hydrolase superfamily. Cof family.</text>
</comment>
<sequence length="388" mass="45265">MYKEFAVENKWFNKIKNGTKTIEIRVNSTRRRHLKTNDLIKIKNESTNELLLGKITKIHNFPTFKMLFEALEPNKLGFDSANDNNYEQMYNYYTKEQEKENGVIGVEFELTMINLDDIDNFVFDMDGTLLDEKSKPVPENLAMIQELQKQGKKIAICTGRPYFTLQRVLTQIEPDYPIVAANGAMIYDNHTKEMVHFMAIEKHDAQVIFDFLMKENFEFVIYTAKKMYGHCTDATDFFSQRKYYNALRPDFYTDIDETFNPKDHEISKFLILTESRPSSSLPEMEILANKFPNMHGVYSRHDMYDIMHKDASKGNGLLYLAKTKGLNLERTIVFGDSENDISMFIQAKYSGAMANGFVETRKHSLFECDDHNTPWFANFVNKVLDKKQ</sequence>
<dbReference type="InterPro" id="IPR006379">
    <property type="entry name" value="HAD-SF_hydro_IIB"/>
</dbReference>
<protein>
    <submittedName>
        <fullName evidence="4">Putative phosphotransferase</fullName>
        <ecNumber evidence="4">3.1.3.23</ecNumber>
    </submittedName>
</protein>
<dbReference type="GO" id="GO:0000287">
    <property type="term" value="F:magnesium ion binding"/>
    <property type="evidence" value="ECO:0007669"/>
    <property type="project" value="TreeGrafter"/>
</dbReference>
<dbReference type="AlphaFoldDB" id="A0A449AW03"/>
<dbReference type="SFLD" id="SFLDG01140">
    <property type="entry name" value="C2.B:_Phosphomannomutase_and_P"/>
    <property type="match status" value="1"/>
</dbReference>
<evidence type="ECO:0000313" key="4">
    <source>
        <dbReference type="EMBL" id="VEU70861.1"/>
    </source>
</evidence>
<comment type="cofactor">
    <cofactor evidence="1">
        <name>Mg(2+)</name>
        <dbReference type="ChEBI" id="CHEBI:18420"/>
    </cofactor>
</comment>
<keyword evidence="4" id="KW-0808">Transferase</keyword>
<dbReference type="PANTHER" id="PTHR10000">
    <property type="entry name" value="PHOSPHOSERINE PHOSPHATASE"/>
    <property type="match status" value="1"/>
</dbReference>
<dbReference type="NCBIfam" id="TIGR01484">
    <property type="entry name" value="HAD-SF-IIB"/>
    <property type="match status" value="1"/>
</dbReference>
<evidence type="ECO:0000256" key="1">
    <source>
        <dbReference type="ARBA" id="ARBA00001946"/>
    </source>
</evidence>
<dbReference type="Pfam" id="PF04266">
    <property type="entry name" value="ASCH"/>
    <property type="match status" value="1"/>
</dbReference>
<dbReference type="InterPro" id="IPR036412">
    <property type="entry name" value="HAD-like_sf"/>
</dbReference>
<dbReference type="SFLD" id="SFLDS00003">
    <property type="entry name" value="Haloacid_Dehalogenase"/>
    <property type="match status" value="1"/>
</dbReference>
<keyword evidence="5" id="KW-1185">Reference proteome</keyword>
<dbReference type="InterPro" id="IPR000150">
    <property type="entry name" value="Cof"/>
</dbReference>
<dbReference type="RefSeq" id="WP_027333469.1">
    <property type="nucleotide sequence ID" value="NZ_LR215024.1"/>
</dbReference>
<dbReference type="GO" id="GO:0005829">
    <property type="term" value="C:cytosol"/>
    <property type="evidence" value="ECO:0007669"/>
    <property type="project" value="TreeGrafter"/>
</dbReference>
<dbReference type="EC" id="3.1.3.23" evidence="4"/>
<dbReference type="GO" id="GO:0016740">
    <property type="term" value="F:transferase activity"/>
    <property type="evidence" value="ECO:0007669"/>
    <property type="project" value="UniProtKB-KW"/>
</dbReference>
<proteinExistence type="inferred from homology"/>
<dbReference type="InterPro" id="IPR015947">
    <property type="entry name" value="PUA-like_sf"/>
</dbReference>
<dbReference type="Gene3D" id="2.30.130.30">
    <property type="entry name" value="Hypothetical protein"/>
    <property type="match status" value="1"/>
</dbReference>
<dbReference type="SUPFAM" id="SSF88697">
    <property type="entry name" value="PUA domain-like"/>
    <property type="match status" value="1"/>
</dbReference>
<accession>A0A449AW03</accession>
<dbReference type="GO" id="GO:0050308">
    <property type="term" value="F:sugar-phosphatase activity"/>
    <property type="evidence" value="ECO:0007669"/>
    <property type="project" value="UniProtKB-EC"/>
</dbReference>
<organism evidence="4 5">
    <name type="scientific">Mycoplasmopsis glycophila</name>
    <dbReference type="NCBI Taxonomy" id="171285"/>
    <lineage>
        <taxon>Bacteria</taxon>
        <taxon>Bacillati</taxon>
        <taxon>Mycoplasmatota</taxon>
        <taxon>Mycoplasmoidales</taxon>
        <taxon>Metamycoplasmataceae</taxon>
        <taxon>Mycoplasmopsis</taxon>
    </lineage>
</organism>
<dbReference type="PANTHER" id="PTHR10000:SF8">
    <property type="entry name" value="HAD SUPERFAMILY HYDROLASE-LIKE, TYPE 3"/>
    <property type="match status" value="1"/>
</dbReference>
<dbReference type="SUPFAM" id="SSF56784">
    <property type="entry name" value="HAD-like"/>
    <property type="match status" value="1"/>
</dbReference>
<dbReference type="Proteomes" id="UP000290815">
    <property type="component" value="Chromosome"/>
</dbReference>
<feature type="domain" description="ASCH" evidence="3">
    <location>
        <begin position="7"/>
        <end position="110"/>
    </location>
</feature>
<evidence type="ECO:0000313" key="5">
    <source>
        <dbReference type="Proteomes" id="UP000290815"/>
    </source>
</evidence>